<dbReference type="EC" id="2.7.1.-" evidence="1"/>
<dbReference type="InterPro" id="IPR027417">
    <property type="entry name" value="P-loop_NTPase"/>
</dbReference>
<proteinExistence type="predicted"/>
<evidence type="ECO:0000313" key="1">
    <source>
        <dbReference type="EMBL" id="EQD37223.1"/>
    </source>
</evidence>
<dbReference type="Gene3D" id="3.40.50.300">
    <property type="entry name" value="P-loop containing nucleotide triphosphate hydrolases"/>
    <property type="match status" value="1"/>
</dbReference>
<name>T0YW12_9ZZZZ</name>
<dbReference type="Pfam" id="PF07931">
    <property type="entry name" value="CPT"/>
    <property type="match status" value="1"/>
</dbReference>
<dbReference type="AlphaFoldDB" id="T0YW12"/>
<protein>
    <submittedName>
        <fullName evidence="1">Chloramphenicol phosphotransferase-like protein</fullName>
        <ecNumber evidence="1">2.7.1.-</ecNumber>
    </submittedName>
</protein>
<accession>T0YW12</accession>
<dbReference type="EMBL" id="AUZX01013053">
    <property type="protein sequence ID" value="EQD37223.1"/>
    <property type="molecule type" value="Genomic_DNA"/>
</dbReference>
<dbReference type="GO" id="GO:0016740">
    <property type="term" value="F:transferase activity"/>
    <property type="evidence" value="ECO:0007669"/>
    <property type="project" value="UniProtKB-KW"/>
</dbReference>
<gene>
    <name evidence="1" type="ORF">B1A_17735</name>
</gene>
<comment type="caution">
    <text evidence="1">The sequence shown here is derived from an EMBL/GenBank/DDBJ whole genome shotgun (WGS) entry which is preliminary data.</text>
</comment>
<sequence>REFARRDRIVGMARLQALTVHEGIDYDMEVDTTSKDAATCAREIARLFEGPG</sequence>
<reference evidence="1" key="1">
    <citation type="submission" date="2013-08" db="EMBL/GenBank/DDBJ databases">
        <authorList>
            <person name="Mendez C."/>
            <person name="Richter M."/>
            <person name="Ferrer M."/>
            <person name="Sanchez J."/>
        </authorList>
    </citation>
    <scope>NUCLEOTIDE SEQUENCE</scope>
</reference>
<feature type="non-terminal residue" evidence="1">
    <location>
        <position position="1"/>
    </location>
</feature>
<reference evidence="1" key="2">
    <citation type="journal article" date="2014" name="ISME J.">
        <title>Microbial stratification in low pH oxic and suboxic macroscopic growths along an acid mine drainage.</title>
        <authorList>
            <person name="Mendez-Garcia C."/>
            <person name="Mesa V."/>
            <person name="Sprenger R.R."/>
            <person name="Richter M."/>
            <person name="Diez M.S."/>
            <person name="Solano J."/>
            <person name="Bargiela R."/>
            <person name="Golyshina O.V."/>
            <person name="Manteca A."/>
            <person name="Ramos J.L."/>
            <person name="Gallego J.R."/>
            <person name="Llorente I."/>
            <person name="Martins Dos Santos V.A."/>
            <person name="Jensen O.N."/>
            <person name="Pelaez A.I."/>
            <person name="Sanchez J."/>
            <person name="Ferrer M."/>
        </authorList>
    </citation>
    <scope>NUCLEOTIDE SEQUENCE</scope>
</reference>
<keyword evidence="1" id="KW-0808">Transferase</keyword>
<organism evidence="1">
    <name type="scientific">mine drainage metagenome</name>
    <dbReference type="NCBI Taxonomy" id="410659"/>
    <lineage>
        <taxon>unclassified sequences</taxon>
        <taxon>metagenomes</taxon>
        <taxon>ecological metagenomes</taxon>
    </lineage>
</organism>